<dbReference type="RefSeq" id="WP_061662784.1">
    <property type="nucleotide sequence ID" value="NZ_LOMO01000001.1"/>
</dbReference>
<dbReference type="Pfam" id="PF04307">
    <property type="entry name" value="YdjM"/>
    <property type="match status" value="1"/>
</dbReference>
<dbReference type="AlphaFoldDB" id="A0A9X0SPQ6"/>
<evidence type="ECO:0000313" key="3">
    <source>
        <dbReference type="Proteomes" id="UP000075476"/>
    </source>
</evidence>
<dbReference type="PROSITE" id="PS51257">
    <property type="entry name" value="PROKAR_LIPOPROTEIN"/>
    <property type="match status" value="1"/>
</dbReference>
<protein>
    <recommendedName>
        <fullName evidence="4">Metal-dependent hydrolase</fullName>
    </recommendedName>
</protein>
<dbReference type="InterPro" id="IPR007404">
    <property type="entry name" value="YdjM-like"/>
</dbReference>
<dbReference type="Proteomes" id="UP000075476">
    <property type="component" value="Unassembled WGS sequence"/>
</dbReference>
<evidence type="ECO:0000256" key="1">
    <source>
        <dbReference type="SAM" id="Phobius"/>
    </source>
</evidence>
<name>A0A9X0SPQ6_BACCE</name>
<reference evidence="2 3" key="1">
    <citation type="submission" date="2015-12" db="EMBL/GenBank/DDBJ databases">
        <title>Bacillus cereus Group isolate.</title>
        <authorList>
            <person name="Kovac J."/>
        </authorList>
    </citation>
    <scope>NUCLEOTIDE SEQUENCE [LARGE SCALE GENOMIC DNA]</scope>
    <source>
        <strain evidence="2 3">FSL K6-0073</strain>
    </source>
</reference>
<sequence length="172" mass="19107">MNHHAHKIGGVCAGVIACTAMMNAPITYDKCLLSGTLLIGSFIGGLLLDIDHPDSKMGRKFKFLSWGINKVFGHRGLTHTLIFTMLLSILLFFCTTFFDGYLQILYSQFVIGITVGCLSHLLLDSMTKAGVPLFYPFTKKHFRIAKFRTNRDEFVVSTICIVVTLAIVSILI</sequence>
<dbReference type="PANTHER" id="PTHR35531:SF1">
    <property type="entry name" value="INNER MEMBRANE PROTEIN YBCI-RELATED"/>
    <property type="match status" value="1"/>
</dbReference>
<gene>
    <name evidence="2" type="ORF">AT268_33830</name>
</gene>
<accession>A0A9X0SPQ6</accession>
<comment type="caution">
    <text evidence="2">The sequence shown here is derived from an EMBL/GenBank/DDBJ whole genome shotgun (WGS) entry which is preliminary data.</text>
</comment>
<keyword evidence="1" id="KW-0812">Transmembrane</keyword>
<evidence type="ECO:0008006" key="4">
    <source>
        <dbReference type="Google" id="ProtNLM"/>
    </source>
</evidence>
<feature type="transmembrane region" description="Helical" evidence="1">
    <location>
        <begin position="32"/>
        <end position="50"/>
    </location>
</feature>
<proteinExistence type="predicted"/>
<keyword evidence="1" id="KW-1133">Transmembrane helix</keyword>
<organism evidence="2 3">
    <name type="scientific">Bacillus cereus</name>
    <dbReference type="NCBI Taxonomy" id="1396"/>
    <lineage>
        <taxon>Bacteria</taxon>
        <taxon>Bacillati</taxon>
        <taxon>Bacillota</taxon>
        <taxon>Bacilli</taxon>
        <taxon>Bacillales</taxon>
        <taxon>Bacillaceae</taxon>
        <taxon>Bacillus</taxon>
        <taxon>Bacillus cereus group</taxon>
    </lineage>
</organism>
<dbReference type="PANTHER" id="PTHR35531">
    <property type="entry name" value="INNER MEMBRANE PROTEIN YBCI-RELATED"/>
    <property type="match status" value="1"/>
</dbReference>
<feature type="transmembrane region" description="Helical" evidence="1">
    <location>
        <begin position="154"/>
        <end position="171"/>
    </location>
</feature>
<feature type="transmembrane region" description="Helical" evidence="1">
    <location>
        <begin position="80"/>
        <end position="98"/>
    </location>
</feature>
<keyword evidence="1" id="KW-0472">Membrane</keyword>
<feature type="transmembrane region" description="Helical" evidence="1">
    <location>
        <begin position="104"/>
        <end position="123"/>
    </location>
</feature>
<dbReference type="EMBL" id="LOMO01000001">
    <property type="protein sequence ID" value="KXY51454.1"/>
    <property type="molecule type" value="Genomic_DNA"/>
</dbReference>
<evidence type="ECO:0000313" key="2">
    <source>
        <dbReference type="EMBL" id="KXY51454.1"/>
    </source>
</evidence>